<keyword evidence="3" id="KW-1185">Reference proteome</keyword>
<dbReference type="STRING" id="1987383.A5844_000563"/>
<dbReference type="SUPFAM" id="SSF51905">
    <property type="entry name" value="FAD/NAD(P)-binding domain"/>
    <property type="match status" value="1"/>
</dbReference>
<dbReference type="InterPro" id="IPR036188">
    <property type="entry name" value="FAD/NAD-bd_sf"/>
</dbReference>
<reference evidence="2 3" key="1">
    <citation type="submission" date="2017-05" db="EMBL/GenBank/DDBJ databases">
        <title>The Genome Sequence of Enterococcus sp. 10A9_DIV0425.</title>
        <authorList>
            <consortium name="The Broad Institute Genomics Platform"/>
            <consortium name="The Broad Institute Genomic Center for Infectious Diseases"/>
            <person name="Earl A."/>
            <person name="Manson A."/>
            <person name="Schwartman J."/>
            <person name="Gilmore M."/>
            <person name="Abouelleil A."/>
            <person name="Cao P."/>
            <person name="Chapman S."/>
            <person name="Cusick C."/>
            <person name="Shea T."/>
            <person name="Young S."/>
            <person name="Neafsey D."/>
            <person name="Nusbaum C."/>
            <person name="Birren B."/>
        </authorList>
    </citation>
    <scope>NUCLEOTIDE SEQUENCE [LARGE SCALE GENOMIC DNA]</scope>
    <source>
        <strain evidence="2 3">10A9_DIV0425</strain>
    </source>
</reference>
<evidence type="ECO:0000313" key="2">
    <source>
        <dbReference type="EMBL" id="OTP12331.1"/>
    </source>
</evidence>
<dbReference type="Proteomes" id="UP000194933">
    <property type="component" value="Unassembled WGS sequence"/>
</dbReference>
<gene>
    <name evidence="2" type="ORF">A5844_000563</name>
</gene>
<dbReference type="AlphaFoldDB" id="A0A2C9XQ83"/>
<dbReference type="EMBL" id="NGMO01000001">
    <property type="protein sequence ID" value="OTP12331.1"/>
    <property type="molecule type" value="Genomic_DNA"/>
</dbReference>
<dbReference type="PANTHER" id="PTHR40254:SF1">
    <property type="entry name" value="BLR0577 PROTEIN"/>
    <property type="match status" value="1"/>
</dbReference>
<protein>
    <recommendedName>
        <fullName evidence="1">FAD-dependent urate hydroxylase HpyO/Asp monooxygenase CreE-like FAD/NAD(P)-binding domain-containing protein</fullName>
    </recommendedName>
</protein>
<accession>A0A2C9XQ83</accession>
<dbReference type="InterPro" id="IPR052189">
    <property type="entry name" value="L-asp_N-monooxygenase_NS-form"/>
</dbReference>
<dbReference type="Pfam" id="PF13454">
    <property type="entry name" value="NAD_binding_9"/>
    <property type="match status" value="1"/>
</dbReference>
<proteinExistence type="predicted"/>
<sequence length="597" mass="68510">MKIGIIGAGPRGLSMLERLLVNNQKKQDIQLIIFDPCGPGGQVWRLNQSEELLMNSISSQVTLFTDETISSGGIIASGPDLYQWSKQEARRFIPKIKEKNTQGLIVEAQCLAENEPASRRLFGAYQRWFFERLHQQFPDSIQCNQSMVTGIKKVQRHFLLETARQSVLVDALVLATGHWKNELTEEEQKLSDHAKKDQLFYQPPANPADVDITKIPAKEVVFIRGLGLSFFDYVALFTLKRGGRFEEVAGKMIYHSSGKEPTVYAGSRHGLPYFPRGSKGKESRTLAIPERLTKDYMNTLHSAGKLTGKRFFAELKQEVELYYYKKVVEEHSLKIPKNNIEYMVKNKSDNELCENYLELLPYKWSWQLVDLSDNYQKEIQAYLDHQIRETEKTPGGSALLATFDALKDWRNLIHQAMMWEIFSAKEYQELLWEWFTPLDAFWTIGPPLLRTKELKALVEAGIFHFITPPFTVHRVKNGFYNESEEIKSRYLIEARLPKNDLATSKNPILQHLRKDGLVRSFQFSDESCTFCSGAIDVDRATYQVIDARGTIQTNLFCIGIPIEGVDWLTASVPRPVSDSWNLRQTDRIAQLILNNKN</sequence>
<dbReference type="RefSeq" id="WP_086283730.1">
    <property type="nucleotide sequence ID" value="NZ_NGMO01000001.1"/>
</dbReference>
<feature type="domain" description="FAD-dependent urate hydroxylase HpyO/Asp monooxygenase CreE-like FAD/NAD(P)-binding" evidence="1">
    <location>
        <begin position="5"/>
        <end position="178"/>
    </location>
</feature>
<name>A0A2C9XQ83_9ENTE</name>
<evidence type="ECO:0000313" key="3">
    <source>
        <dbReference type="Proteomes" id="UP000194933"/>
    </source>
</evidence>
<evidence type="ECO:0000259" key="1">
    <source>
        <dbReference type="Pfam" id="PF13454"/>
    </source>
</evidence>
<dbReference type="InterPro" id="IPR038732">
    <property type="entry name" value="HpyO/CreE_NAD-binding"/>
</dbReference>
<comment type="caution">
    <text evidence="2">The sequence shown here is derived from an EMBL/GenBank/DDBJ whole genome shotgun (WGS) entry which is preliminary data.</text>
</comment>
<dbReference type="PANTHER" id="PTHR40254">
    <property type="entry name" value="BLR0577 PROTEIN"/>
    <property type="match status" value="1"/>
</dbReference>
<organism evidence="2 3">
    <name type="scientific">Candidatus Enterococcus wittei</name>
    <dbReference type="NCBI Taxonomy" id="1987383"/>
    <lineage>
        <taxon>Bacteria</taxon>
        <taxon>Bacillati</taxon>
        <taxon>Bacillota</taxon>
        <taxon>Bacilli</taxon>
        <taxon>Lactobacillales</taxon>
        <taxon>Enterococcaceae</taxon>
        <taxon>Enterococcus</taxon>
    </lineage>
</organism>